<dbReference type="SUPFAM" id="SSF69572">
    <property type="entry name" value="Activating enzymes of the ubiquitin-like proteins"/>
    <property type="match status" value="1"/>
</dbReference>
<dbReference type="InterPro" id="IPR035985">
    <property type="entry name" value="Ubiquitin-activating_enz"/>
</dbReference>
<evidence type="ECO:0000313" key="1">
    <source>
        <dbReference type="EMBL" id="KEK22207.1"/>
    </source>
</evidence>
<proteinExistence type="predicted"/>
<dbReference type="AlphaFoldDB" id="A0A073K6V2"/>
<dbReference type="GO" id="GO:0008641">
    <property type="term" value="F:ubiquitin-like modifier activating enzyme activity"/>
    <property type="evidence" value="ECO:0007669"/>
    <property type="project" value="InterPro"/>
</dbReference>
<dbReference type="RefSeq" id="WP_033677875.1">
    <property type="nucleotide sequence ID" value="NZ_JOTM01000037.1"/>
</dbReference>
<dbReference type="OrthoDB" id="2369163at2"/>
<dbReference type="eggNOG" id="COG0476">
    <property type="taxonomic scope" value="Bacteria"/>
</dbReference>
<dbReference type="InterPro" id="IPR022368">
    <property type="entry name" value="Thiazole_bacteriocin_mat_put"/>
</dbReference>
<name>A0A073K6V2_9BACI</name>
<dbReference type="Gene3D" id="3.40.50.720">
    <property type="entry name" value="NAD(P)-binding Rossmann-like Domain"/>
    <property type="match status" value="1"/>
</dbReference>
<protein>
    <submittedName>
        <fullName evidence="1">Bacteriocin maturation protein</fullName>
    </submittedName>
</protein>
<dbReference type="STRING" id="574375.AZF08_11970"/>
<organism evidence="1 2">
    <name type="scientific">Bacillus gaemokensis</name>
    <dbReference type="NCBI Taxonomy" id="574375"/>
    <lineage>
        <taxon>Bacteria</taxon>
        <taxon>Bacillati</taxon>
        <taxon>Bacillota</taxon>
        <taxon>Bacilli</taxon>
        <taxon>Bacillales</taxon>
        <taxon>Bacillaceae</taxon>
        <taxon>Bacillus</taxon>
        <taxon>Bacillus cereus group</taxon>
    </lineage>
</organism>
<dbReference type="NCBIfam" id="TIGR03693">
    <property type="entry name" value="ocin_ThiF_like"/>
    <property type="match status" value="1"/>
</dbReference>
<gene>
    <name evidence="1" type="ORF">BAGA_20510</name>
</gene>
<dbReference type="EMBL" id="JOTM01000037">
    <property type="protein sequence ID" value="KEK22207.1"/>
    <property type="molecule type" value="Genomic_DNA"/>
</dbReference>
<keyword evidence="2" id="KW-1185">Reference proteome</keyword>
<sequence>MSNLPASTKLKMNKDTFFLPDSNGGVYFRNNSSSFRMQGDGIYQWIEKLMPMFNGDHTLEELTTGLPLPYQNRVFEIGDILYQNGFVRDISQDSPHQLEDILLDRYASQIEFLEASSHSGALQFQMYREAKVLAIGSGAIFTSLVSSLLESGLPEFHYLITDSAGTNHERLNELVQKAHATDPNVLVQEIDTTIDCSLQEIFQPFDWILYVSQNGNIEKLRAIHAICREEKKNFLPAICLQQIGLAGPVVTSDAEECWESAWRRIHETTLQHDQALEPFSPMAGAMLANIIVFELFKNITGASNREKNKQFFLLNPKTLEGNWHTFIKHPLIATKNFTIELIQDIGNTLKRHSNQNQSNELFYFFDQLTSNSSGIFHTWEEQDLKQLPLSQCRIQVVNPLSDGPAELLPVITCGGLTHDEARREAGLIGIETYVTQIANFLIPEQNEYMGIGAGETMLESVHRAIKNHLTNSFHKRQLNKTEEITELQLTEIHDKHCRFYLHALSTIQETPKIGIGEDVLGFPVVWVGVHNQWYGSTDINVTLALRNSLQNALLHVQNQKAPHNSYVLWDSSVHLQETQSFRTDIQAEEATPQLETLQSVLQHLKENNLHPYVFDLAIEPFLKEGLGNVLGVLIEEEVD</sequence>
<comment type="caution">
    <text evidence="1">The sequence shown here is derived from an EMBL/GenBank/DDBJ whole genome shotgun (WGS) entry which is preliminary data.</text>
</comment>
<reference evidence="1 2" key="1">
    <citation type="submission" date="2014-06" db="EMBL/GenBank/DDBJ databases">
        <title>Draft genome sequence of Bacillus gaemokensis JCM 15801 (MCCC 1A00707).</title>
        <authorList>
            <person name="Lai Q."/>
            <person name="Liu Y."/>
            <person name="Shao Z."/>
        </authorList>
    </citation>
    <scope>NUCLEOTIDE SEQUENCE [LARGE SCALE GENOMIC DNA]</scope>
    <source>
        <strain evidence="1 2">JCM 15801</strain>
    </source>
</reference>
<dbReference type="Proteomes" id="UP000027778">
    <property type="component" value="Unassembled WGS sequence"/>
</dbReference>
<evidence type="ECO:0000313" key="2">
    <source>
        <dbReference type="Proteomes" id="UP000027778"/>
    </source>
</evidence>
<accession>A0A073K6V2</accession>